<proteinExistence type="predicted"/>
<evidence type="ECO:0000313" key="2">
    <source>
        <dbReference type="Proteomes" id="UP001242480"/>
    </source>
</evidence>
<dbReference type="RefSeq" id="WP_307281090.1">
    <property type="nucleotide sequence ID" value="NZ_JAUSVX010000015.1"/>
</dbReference>
<evidence type="ECO:0000313" key="1">
    <source>
        <dbReference type="EMBL" id="MDQ0473180.1"/>
    </source>
</evidence>
<organism evidence="1 2">
    <name type="scientific">Labrys wisconsinensis</name>
    <dbReference type="NCBI Taxonomy" id="425677"/>
    <lineage>
        <taxon>Bacteria</taxon>
        <taxon>Pseudomonadati</taxon>
        <taxon>Pseudomonadota</taxon>
        <taxon>Alphaproteobacteria</taxon>
        <taxon>Hyphomicrobiales</taxon>
        <taxon>Xanthobacteraceae</taxon>
        <taxon>Labrys</taxon>
    </lineage>
</organism>
<gene>
    <name evidence="1" type="ORF">QO011_006214</name>
</gene>
<sequence>MKLSPVRIDRTLGQIDAQPVPPDHPAQRQFVELFGDHTFFLDGSGLAIVEPAEAHVDGMETGRVVKLAGWTDEKHNRLVPHPREDTDVVVVIGKAA</sequence>
<name>A0ABU0JFX1_9HYPH</name>
<keyword evidence="2" id="KW-1185">Reference proteome</keyword>
<dbReference type="Proteomes" id="UP001242480">
    <property type="component" value="Unassembled WGS sequence"/>
</dbReference>
<accession>A0ABU0JFX1</accession>
<dbReference type="EMBL" id="JAUSVX010000015">
    <property type="protein sequence ID" value="MDQ0473180.1"/>
    <property type="molecule type" value="Genomic_DNA"/>
</dbReference>
<reference evidence="1 2" key="1">
    <citation type="submission" date="2023-07" db="EMBL/GenBank/DDBJ databases">
        <title>Genomic Encyclopedia of Type Strains, Phase IV (KMG-IV): sequencing the most valuable type-strain genomes for metagenomic binning, comparative biology and taxonomic classification.</title>
        <authorList>
            <person name="Goeker M."/>
        </authorList>
    </citation>
    <scope>NUCLEOTIDE SEQUENCE [LARGE SCALE GENOMIC DNA]</scope>
    <source>
        <strain evidence="1 2">DSM 19619</strain>
    </source>
</reference>
<comment type="caution">
    <text evidence="1">The sequence shown here is derived from an EMBL/GenBank/DDBJ whole genome shotgun (WGS) entry which is preliminary data.</text>
</comment>
<protein>
    <submittedName>
        <fullName evidence="1">Uncharacterized protein</fullName>
    </submittedName>
</protein>